<dbReference type="PROSITE" id="PS50928">
    <property type="entry name" value="ABC_TM1"/>
    <property type="match status" value="1"/>
</dbReference>
<sequence>MSPSPPAKAARLGAGLAGAGLLLLLWEVIARQTLPAILPGPLAVGRALIALLGERTFWTGSLAPSLAAALAGVLLALFFGLVLGWMSFRWPLIGAALAPLRLVLMGLPAAVLAILLILWLEGGGTMVVAAVSALLVPVFQIATTAGLGAIDPQLDEMARLFHVPRLRRLRHVLWPALATALMPALRVAVANGLRITLLVELLGGGQGLGRAIQSAQTWLMTDRLLALTFVVLLMIAGAEALLALADRRARRK</sequence>
<geneLocation type="plasmid" evidence="9 10">
    <name>pRCB133</name>
</geneLocation>
<keyword evidence="3" id="KW-1003">Cell membrane</keyword>
<comment type="subcellular location">
    <subcellularLocation>
        <location evidence="1 7">Cell membrane</location>
        <topology evidence="1 7">Multi-pass membrane protein</topology>
    </subcellularLocation>
</comment>
<dbReference type="Pfam" id="PF00528">
    <property type="entry name" value="BPD_transp_1"/>
    <property type="match status" value="1"/>
</dbReference>
<keyword evidence="5 7" id="KW-1133">Transmembrane helix</keyword>
<evidence type="ECO:0000259" key="8">
    <source>
        <dbReference type="PROSITE" id="PS50928"/>
    </source>
</evidence>
<dbReference type="PANTHER" id="PTHR30151">
    <property type="entry name" value="ALKANE SULFONATE ABC TRANSPORTER-RELATED, MEMBRANE SUBUNIT"/>
    <property type="match status" value="1"/>
</dbReference>
<keyword evidence="4 7" id="KW-0812">Transmembrane</keyword>
<dbReference type="RefSeq" id="WP_013069284.1">
    <property type="nucleotide sequence ID" value="NC_014035.1"/>
</dbReference>
<keyword evidence="10" id="KW-1185">Reference proteome</keyword>
<feature type="domain" description="ABC transmembrane type-1" evidence="8">
    <location>
        <begin position="62"/>
        <end position="242"/>
    </location>
</feature>
<reference key="1">
    <citation type="submission" date="2008-12" db="EMBL/GenBank/DDBJ databases">
        <title>Complete genome sequence of Rhodobacter capsulatus SB1003.</title>
        <authorList>
            <person name="Strnad H."/>
            <person name="Lapidus A."/>
            <person name="Vlcek C."/>
            <person name="Ulbrich P."/>
            <person name="Paces J."/>
            <person name="Maltsev N."/>
            <person name="Kumar V."/>
            <person name="Kogan Y."/>
            <person name="Milgram A."/>
            <person name="Rebrekov D."/>
            <person name="Mazur M."/>
            <person name="Cox R."/>
            <person name="Kyrpides N."/>
            <person name="Kolar M."/>
            <person name="Sachova J."/>
            <person name="Ridl J."/>
            <person name="Ivanova N."/>
            <person name="Kapatral V."/>
            <person name="Los T."/>
            <person name="Lykidis A."/>
            <person name="Mikhailova N."/>
            <person name="Reznik G."/>
            <person name="Vasieva O."/>
            <person name="Fonstein M."/>
            <person name="Paces V."/>
            <person name="Haselkorn R."/>
        </authorList>
    </citation>
    <scope>NUCLEOTIDE SEQUENCE</scope>
    <source>
        <strain>SB1003</strain>
    </source>
</reference>
<dbReference type="KEGG" id="rcp:RCAP_rcp00057"/>
<dbReference type="InterPro" id="IPR000515">
    <property type="entry name" value="MetI-like"/>
</dbReference>
<comment type="similarity">
    <text evidence="7">Belongs to the binding-protein-dependent transport system permease family.</text>
</comment>
<dbReference type="InterPro" id="IPR035906">
    <property type="entry name" value="MetI-like_sf"/>
</dbReference>
<feature type="transmembrane region" description="Helical" evidence="7">
    <location>
        <begin position="224"/>
        <end position="245"/>
    </location>
</feature>
<evidence type="ECO:0000256" key="3">
    <source>
        <dbReference type="ARBA" id="ARBA00022475"/>
    </source>
</evidence>
<protein>
    <submittedName>
        <fullName evidence="9">Nitrate/sulfonate/bicarbonate ABC transporter, permease protein</fullName>
    </submittedName>
</protein>
<dbReference type="EMBL" id="CP001313">
    <property type="protein sequence ID" value="ADE87313.1"/>
    <property type="molecule type" value="Genomic_DNA"/>
</dbReference>
<evidence type="ECO:0000256" key="4">
    <source>
        <dbReference type="ARBA" id="ARBA00022692"/>
    </source>
</evidence>
<feature type="transmembrane region" description="Helical" evidence="7">
    <location>
        <begin position="126"/>
        <end position="150"/>
    </location>
</feature>
<evidence type="ECO:0000313" key="9">
    <source>
        <dbReference type="EMBL" id="ADE87313.1"/>
    </source>
</evidence>
<dbReference type="AlphaFoldDB" id="D5AVH8"/>
<reference evidence="9 10" key="2">
    <citation type="journal article" date="2010" name="J. Bacteriol.">
        <title>Complete genome sequence of the photosynthetic purple nonsulfur bacterium Rhodobacter capsulatus SB 1003.</title>
        <authorList>
            <person name="Strnad H."/>
            <person name="Lapidus A."/>
            <person name="Paces J."/>
            <person name="Ulbrich P."/>
            <person name="Vlcek C."/>
            <person name="Paces V."/>
            <person name="Haselkorn R."/>
        </authorList>
    </citation>
    <scope>NUCLEOTIDE SEQUENCE [LARGE SCALE GENOMIC DNA]</scope>
    <source>
        <strain evidence="10">ATCC BAA-309 / NBRC 16581 / SB1003</strain>
        <plasmid evidence="9 10">pRCB133</plasmid>
    </source>
</reference>
<dbReference type="Gene3D" id="1.10.3720.10">
    <property type="entry name" value="MetI-like"/>
    <property type="match status" value="1"/>
</dbReference>
<feature type="transmembrane region" description="Helical" evidence="7">
    <location>
        <begin position="66"/>
        <end position="88"/>
    </location>
</feature>
<dbReference type="HOGENOM" id="CLU_046113_4_1_5"/>
<evidence type="ECO:0000256" key="6">
    <source>
        <dbReference type="ARBA" id="ARBA00023136"/>
    </source>
</evidence>
<evidence type="ECO:0000256" key="2">
    <source>
        <dbReference type="ARBA" id="ARBA00022448"/>
    </source>
</evidence>
<organism evidence="9 10">
    <name type="scientific">Rhodobacter capsulatus (strain ATCC BAA-309 / NBRC 16581 / SB1003)</name>
    <dbReference type="NCBI Taxonomy" id="272942"/>
    <lineage>
        <taxon>Bacteria</taxon>
        <taxon>Pseudomonadati</taxon>
        <taxon>Pseudomonadota</taxon>
        <taxon>Alphaproteobacteria</taxon>
        <taxon>Rhodobacterales</taxon>
        <taxon>Rhodobacter group</taxon>
        <taxon>Rhodobacter</taxon>
    </lineage>
</organism>
<name>D5AVH8_RHOCB</name>
<evidence type="ECO:0000256" key="5">
    <source>
        <dbReference type="ARBA" id="ARBA00022989"/>
    </source>
</evidence>
<dbReference type="OrthoDB" id="9804353at2"/>
<accession>D5AVH8</accession>
<dbReference type="PANTHER" id="PTHR30151:SF0">
    <property type="entry name" value="ABC TRANSPORTER PERMEASE PROTEIN MJ0413-RELATED"/>
    <property type="match status" value="1"/>
</dbReference>
<dbReference type="SUPFAM" id="SSF161098">
    <property type="entry name" value="MetI-like"/>
    <property type="match status" value="1"/>
</dbReference>
<dbReference type="GeneID" id="31492368"/>
<keyword evidence="9" id="KW-0614">Plasmid</keyword>
<keyword evidence="6 7" id="KW-0472">Membrane</keyword>
<evidence type="ECO:0000256" key="7">
    <source>
        <dbReference type="RuleBase" id="RU363032"/>
    </source>
</evidence>
<feature type="transmembrane region" description="Helical" evidence="7">
    <location>
        <begin position="100"/>
        <end position="120"/>
    </location>
</feature>
<evidence type="ECO:0000313" key="10">
    <source>
        <dbReference type="Proteomes" id="UP000002361"/>
    </source>
</evidence>
<dbReference type="GO" id="GO:0055085">
    <property type="term" value="P:transmembrane transport"/>
    <property type="evidence" value="ECO:0007669"/>
    <property type="project" value="InterPro"/>
</dbReference>
<keyword evidence="2 7" id="KW-0813">Transport</keyword>
<evidence type="ECO:0000256" key="1">
    <source>
        <dbReference type="ARBA" id="ARBA00004651"/>
    </source>
</evidence>
<dbReference type="GO" id="GO:0005886">
    <property type="term" value="C:plasma membrane"/>
    <property type="evidence" value="ECO:0007669"/>
    <property type="project" value="UniProtKB-SubCell"/>
</dbReference>
<proteinExistence type="inferred from homology"/>
<dbReference type="Proteomes" id="UP000002361">
    <property type="component" value="Plasmid pRCB133"/>
</dbReference>
<gene>
    <name evidence="9" type="ordered locus">RCAP_rcp00057</name>
</gene>
<dbReference type="CDD" id="cd06261">
    <property type="entry name" value="TM_PBP2"/>
    <property type="match status" value="1"/>
</dbReference>